<dbReference type="CDD" id="cd22792">
    <property type="entry name" value="OTU_RDRP-like"/>
    <property type="match status" value="1"/>
</dbReference>
<evidence type="ECO:0000259" key="20">
    <source>
        <dbReference type="PROSITE" id="PS51657"/>
    </source>
</evidence>
<feature type="domain" description="Alphavirus-like MT" evidence="21">
    <location>
        <begin position="107"/>
        <end position="316"/>
    </location>
</feature>
<dbReference type="GO" id="GO:0016556">
    <property type="term" value="P:mRNA modification"/>
    <property type="evidence" value="ECO:0007669"/>
    <property type="project" value="InterPro"/>
</dbReference>
<dbReference type="SUPFAM" id="SSF52949">
    <property type="entry name" value="Macro domain-like"/>
    <property type="match status" value="1"/>
</dbReference>
<dbReference type="InterPro" id="IPR027417">
    <property type="entry name" value="P-loop_NTPase"/>
</dbReference>
<keyword evidence="15" id="KW-0693">Viral RNA replication</keyword>
<dbReference type="GO" id="GO:0006364">
    <property type="term" value="P:rRNA processing"/>
    <property type="evidence" value="ECO:0007669"/>
    <property type="project" value="UniProtKB-KW"/>
</dbReference>
<evidence type="ECO:0000256" key="2">
    <source>
        <dbReference type="ARBA" id="ARBA00004147"/>
    </source>
</evidence>
<feature type="domain" description="OTU" evidence="19">
    <location>
        <begin position="659"/>
        <end position="767"/>
    </location>
</feature>
<dbReference type="Gene3D" id="3.40.220.10">
    <property type="entry name" value="Leucine Aminopeptidase, subunit E, domain 1"/>
    <property type="match status" value="1"/>
</dbReference>
<keyword evidence="5" id="KW-0698">rRNA processing</keyword>
<evidence type="ECO:0000256" key="8">
    <source>
        <dbReference type="ARBA" id="ARBA00022664"/>
    </source>
</evidence>
<comment type="catalytic activity">
    <reaction evidence="17">
        <text>ATP + H2O = ADP + phosphate + H(+)</text>
        <dbReference type="Rhea" id="RHEA:13065"/>
        <dbReference type="ChEBI" id="CHEBI:15377"/>
        <dbReference type="ChEBI" id="CHEBI:15378"/>
        <dbReference type="ChEBI" id="CHEBI:30616"/>
        <dbReference type="ChEBI" id="CHEBI:43474"/>
        <dbReference type="ChEBI" id="CHEBI:456216"/>
        <dbReference type="EC" id="3.6.4.13"/>
    </reaction>
</comment>
<dbReference type="GO" id="GO:0044162">
    <property type="term" value="C:host cell cytoplasmic vesicle membrane"/>
    <property type="evidence" value="ECO:0007669"/>
    <property type="project" value="UniProtKB-SubCell"/>
</dbReference>
<reference evidence="22" key="1">
    <citation type="journal article" date="2020" name="Viruses">
        <title>Unmapped RNA Virus Diversity in Termites and their Symbionts.</title>
        <authorList>
            <person name="Lay C.L."/>
            <person name="Shi M."/>
            <person name="Bucek A."/>
            <person name="Bourguignon T."/>
            <person name="Lo N."/>
            <person name="Holmes E.C."/>
        </authorList>
    </citation>
    <scope>NUCLEOTIDE SEQUENCE</scope>
    <source>
        <strain evidence="22">FG16_12_1</strain>
    </source>
</reference>
<dbReference type="PANTHER" id="PTHR10920">
    <property type="entry name" value="RIBOSOMAL RNA METHYLTRANSFERASE"/>
    <property type="match status" value="1"/>
</dbReference>
<keyword evidence="4" id="KW-1036">Host cytoplasmic vesicle</keyword>
<protein>
    <submittedName>
        <fullName evidence="22">Putative replicase</fullName>
    </submittedName>
</protein>
<dbReference type="PANTHER" id="PTHR10920:SF13">
    <property type="entry name" value="PRE-RRNA 2'-O-RIBOSE RNA METHYLTRANSFERASE FTSJ3"/>
    <property type="match status" value="1"/>
</dbReference>
<dbReference type="InterPro" id="IPR002877">
    <property type="entry name" value="RNA_MeTrfase_FtsJ_dom"/>
</dbReference>
<accession>A0A7T7GV29</accession>
<dbReference type="GO" id="GO:0006370">
    <property type="term" value="P:7-methylguanosine mRNA capping"/>
    <property type="evidence" value="ECO:0007669"/>
    <property type="project" value="UniProtKB-KW"/>
</dbReference>
<evidence type="ECO:0000259" key="19">
    <source>
        <dbReference type="PROSITE" id="PS50802"/>
    </source>
</evidence>
<evidence type="ECO:0000256" key="15">
    <source>
        <dbReference type="ARBA" id="ARBA00022953"/>
    </source>
</evidence>
<dbReference type="SUPFAM" id="SSF52540">
    <property type="entry name" value="P-loop containing nucleoside triphosphate hydrolases"/>
    <property type="match status" value="1"/>
</dbReference>
<sequence length="2545" mass="289773">MDQFSDSSSQSSLSSNISRSAGAAVKALRVLRDVTDAKDDNVVLAKLLQSQLSKENSTLGVMLTNAVTSAVNNSLISLSKVFNLNVMVTSSEIDILNSFYPGYSFDTSRISGTSPHALAKEFRRLEMLTMLEMAGYRADGKVNDDFDVSVVDVGSNVSSHVLAGRKNIHCCCPVLDANDERRDAYNRVTLQTAHTEEGSAADKLTKRFFMNDESLICRKKSQNCTIKAPVCIFLHSTYDMKPCTIADIMYSHGSDVGHGTFIYDPEILLKNEGEHKVLKCRWKHVMRDGVRYIRFSFLNDLQLGYEHRFDTYVALISASRIYTSDFLAAYSVSFGNNVHGVQYFSVYKVKAAKVPHGIVFRDISVPQHRDKVVVKSWKYDVMEVGLVPVRLLVPRKLYENLYSYCMGLSEGRFTIANVNVVANSFNRRVIISGVAVQPDDPLPPDVLADLAVAVYLMCYVVRYNQARVIHEVTDDIKEVRSDRGSLLSALVNWVFRIKPIQVQPEPDYAKLVSEDRLPETPDIHMRDLQYARGLVAHILELCDVTKFVKKWSASPKYPMKVSDAFTYLTVEMEVTSLLQVYVRKEMRKYFVHPRYFDQSAVRDAIYSTAVCEPPEPVSVNNENSIGHTVQDPPIRTKFVMSEFEPRILVYDSCSCEDELELCHTPGDGNCGYYAVIGSLGLMMGPDELRVKLAGFADDKLKKCILVKGEITPQYWMNDDVLILVAKVFSVNICIHTDVGCEVLWHHDYSSTIHVRHSGNHFEYYTQRDSSGYVMPTMPFVAECGEPLSDRSNIWAEYDVKYETEYAVLEQSARDYAMTNFDFASGVVKTGRVLARSAFKLAELDTRFRIVPSRGMFLDLCAAPGSFSQYLSRRYPGRPLMVHWYSAGSIKLDKSLRSYALVTPHGGNLTHIETIESVVAAASAVEDEVTCVVADGAVNDSAEANDQLILSEIFVALSVLEPGSDSVFLLKTLRFTPRVITALSFMKRFFEDIIVTRPLTVRTHSSERYVIFRGFRTPVVDDVPRDMMAMLDGTLEVPIDPWFENVECYVSHLAYRGLVNAISTAKREVSSVVRLNRSAIDQFIEFVYPSRITQRGGMLSWRNLKPAVQNMLFDIVSHLAVRFAGTFLQADILMDDSVKGDEDREQKLSTITERVETVELPDTPPPSYAQAVTLEEEVCYSSDELEIDEPELSVAVGLVQPIREQPVADVYVPIVNIDKTLCVYPQRVFTPNKRSLLPPGMDFVEEAVECVEGKRKILKKKKKKRCTDYTKRVNFADKVVDDGNPVAELPGTEVSGFLVKLRSVKDVQNVDVIESYGRGTGTYFEDGKLVIRVARFEPEQIYESLQHLIEFAAKVGNRKRFVFDDGFITLYKLSRYKIYDLLSKLALGLNDVIVLTDDHTVVRSDSKAFPVEIRPVFMYEEGNSRDEYVRNACREFLEYSYLIHLNQIATYRLVFDRYIKFFKGEKPWKMNVAENSWLIGHNEKFLFIAPSGKRMGDKDDREFKYGFDGNDFVLVAGSNCWLLVGEYTTTLFEKQFYDNLVLVDLDSLVLPEVEFVMAVPGAGKTTYIVDSVAERIKNDFLAEDVVVCATKEGCGDVRDRLVDKLGMDVDKTRVRTLGSMLLNKPVVVKTLWVDEAMMHHAGAIGYLILLTRCQRIVLVGDNYQIPFVSRAKNFILKYAKVESLVSSYESLLKSYRVPIDVATKLSRIYNRHIVTTNRIESSITVRKIFGVDQVPFDPSAKYLVFTQAEKRTLLARYPDVDVSTVHQYQGKQARDVILVRLNISVNHMLFRNQAYQIVAMSRHTNSLCYCTVVYDEFCKLLSFVDTRVAKMKHYSLNKAVGYYGESVCNPFGLPLQFRPVSKGSVGFYEIGGSCYQTDVSLPIMHCVSRDGKLSAGFALLVRKDHEFIGNFDFKFDELVNVSFGDSGRKYYHLVTKSRYFEKPSYKSVRKALDKLLVRLLIDNVKKIVLPRIGCGLDGLSWVLVKKMLKEVFFSTGISLYVYDGFGGTVDSHMADTINSNLEMNCVDNVGNWYIPGRYCDDVELRLDHSVAASHFVTDPLALQYVYDGVMPNSSFLFNDFDDYLVHKESLEIPFSNLRMSNSVFDGFNRLYDCLRPALSTTMSMMREYTRTEMLLAARKRNDDVPVYDRVIDDCTLAEQMYTSVVKCFDSELYNMYRSVPISVGYVDILSWLTTQQSPSAEALRMDRNMFDMVLRDYEFTIKRNPKPVLTLDGSVLYAALQTIVYTPKSLNMILCVVFRELKERLIAMLPPKIMIFSDDDVEELAIRMSSFAKDLDFDKLNSVELDLSKYDKSQSFLTLYLECIWMRDMGVPEWIVALWYLMHETTRLNDRKNKFSFWVMYQRKSGDPSTFIGNTFFLLSVLLSLIDVDMVELMMLAGDDSLVLSVVPVIDLSELVNNVFNLEAKFFYFKYFYFCSKFVVFVDGRWYVVPDPVKMLIKLGRKDIRTMDHLEEYVQSHKDLCKLYDNYMLDIVVEEAITERYPWMVGSVRALCGSLYYLFSSGGYRELFFSRPGDVLCYDTCKPKLD</sequence>
<evidence type="ECO:0000256" key="12">
    <source>
        <dbReference type="ARBA" id="ARBA00022840"/>
    </source>
</evidence>
<dbReference type="GO" id="GO:0006351">
    <property type="term" value="P:DNA-templated transcription"/>
    <property type="evidence" value="ECO:0007669"/>
    <property type="project" value="InterPro"/>
</dbReference>
<dbReference type="Pfam" id="PF01728">
    <property type="entry name" value="FtsJ"/>
    <property type="match status" value="1"/>
</dbReference>
<dbReference type="InterPro" id="IPR043502">
    <property type="entry name" value="DNA/RNA_pol_sf"/>
</dbReference>
<dbReference type="PROSITE" id="PS51657">
    <property type="entry name" value="PSRV_HELICASE"/>
    <property type="match status" value="1"/>
</dbReference>
<keyword evidence="12" id="KW-0067">ATP-binding</keyword>
<feature type="domain" description="RdRp catalytic" evidence="18">
    <location>
        <begin position="2299"/>
        <end position="2412"/>
    </location>
</feature>
<feature type="domain" description="(+)RNA virus helicase C-terminal" evidence="20">
    <location>
        <begin position="1530"/>
        <end position="1848"/>
    </location>
</feature>
<dbReference type="InterPro" id="IPR043472">
    <property type="entry name" value="Macro_dom-like"/>
</dbReference>
<comment type="cofactor">
    <cofactor evidence="1">
        <name>Mg(2+)</name>
        <dbReference type="ChEBI" id="CHEBI:18420"/>
    </cofactor>
</comment>
<dbReference type="GO" id="GO:0003968">
    <property type="term" value="F:RNA-directed RNA polymerase activity"/>
    <property type="evidence" value="ECO:0007669"/>
    <property type="project" value="InterPro"/>
</dbReference>
<dbReference type="GO" id="GO:0039694">
    <property type="term" value="P:viral RNA genome replication"/>
    <property type="evidence" value="ECO:0007669"/>
    <property type="project" value="InterPro"/>
</dbReference>
<keyword evidence="6" id="KW-1048">Host nucleus</keyword>
<dbReference type="GO" id="GO:0042025">
    <property type="term" value="C:host cell nucleus"/>
    <property type="evidence" value="ECO:0007669"/>
    <property type="project" value="UniProtKB-SubCell"/>
</dbReference>
<keyword evidence="10" id="KW-0949">S-adenosyl-L-methionine</keyword>
<name>A0A7T7GV29_9VIRU</name>
<dbReference type="EMBL" id="MW052134">
    <property type="protein sequence ID" value="QQM16332.1"/>
    <property type="molecule type" value="Genomic_RNA"/>
</dbReference>
<dbReference type="PROSITE" id="PS50802">
    <property type="entry name" value="OTU"/>
    <property type="match status" value="1"/>
</dbReference>
<dbReference type="GO" id="GO:0001510">
    <property type="term" value="P:RNA methylation"/>
    <property type="evidence" value="ECO:0007669"/>
    <property type="project" value="TreeGrafter"/>
</dbReference>
<keyword evidence="11" id="KW-0548">Nucleotidyltransferase</keyword>
<dbReference type="SUPFAM" id="SSF56672">
    <property type="entry name" value="DNA/RNA polymerases"/>
    <property type="match status" value="1"/>
</dbReference>
<dbReference type="InterPro" id="IPR003323">
    <property type="entry name" value="OTU_dom"/>
</dbReference>
<keyword evidence="9" id="KW-0808">Transferase</keyword>
<dbReference type="Pfam" id="PF00978">
    <property type="entry name" value="RdRP_2"/>
    <property type="match status" value="1"/>
</dbReference>
<dbReference type="GO" id="GO:0005524">
    <property type="term" value="F:ATP binding"/>
    <property type="evidence" value="ECO:0007669"/>
    <property type="project" value="UniProtKB-KW"/>
</dbReference>
<dbReference type="GO" id="GO:0008174">
    <property type="term" value="F:mRNA methyltransferase activity"/>
    <property type="evidence" value="ECO:0007669"/>
    <property type="project" value="UniProtKB-UniRule"/>
</dbReference>
<dbReference type="GO" id="GO:0003723">
    <property type="term" value="F:RNA binding"/>
    <property type="evidence" value="ECO:0007669"/>
    <property type="project" value="UniProtKB-KW"/>
</dbReference>
<evidence type="ECO:0000256" key="10">
    <source>
        <dbReference type="ARBA" id="ARBA00022691"/>
    </source>
</evidence>
<evidence type="ECO:0000256" key="17">
    <source>
        <dbReference type="ARBA" id="ARBA00047984"/>
    </source>
</evidence>
<evidence type="ECO:0000256" key="1">
    <source>
        <dbReference type="ARBA" id="ARBA00001946"/>
    </source>
</evidence>
<dbReference type="InterPro" id="IPR029063">
    <property type="entry name" value="SAM-dependent_MTases_sf"/>
</dbReference>
<dbReference type="InterPro" id="IPR050082">
    <property type="entry name" value="RNA_methyltr_RlmE"/>
</dbReference>
<evidence type="ECO:0000259" key="18">
    <source>
        <dbReference type="PROSITE" id="PS50507"/>
    </source>
</evidence>
<organism evidence="22">
    <name type="scientific">Tohsystermes virus</name>
    <dbReference type="NCBI Taxonomy" id="2796635"/>
    <lineage>
        <taxon>Viruses</taxon>
        <taxon>Riboviria</taxon>
    </lineage>
</organism>
<dbReference type="InterPro" id="IPR002588">
    <property type="entry name" value="Alphavirus-like_MT_dom"/>
</dbReference>
<dbReference type="PROSITE" id="PS51743">
    <property type="entry name" value="ALPHAVIRUS_MT"/>
    <property type="match status" value="1"/>
</dbReference>
<evidence type="ECO:0000256" key="7">
    <source>
        <dbReference type="ARBA" id="ARBA00022603"/>
    </source>
</evidence>
<proteinExistence type="predicted"/>
<evidence type="ECO:0000313" key="22">
    <source>
        <dbReference type="EMBL" id="QQM16332.1"/>
    </source>
</evidence>
<evidence type="ECO:0000256" key="6">
    <source>
        <dbReference type="ARBA" id="ARBA00022562"/>
    </source>
</evidence>
<dbReference type="PROSITE" id="PS50507">
    <property type="entry name" value="RDRP_SSRNA_POS"/>
    <property type="match status" value="1"/>
</dbReference>
<dbReference type="GO" id="GO:0003724">
    <property type="term" value="F:RNA helicase activity"/>
    <property type="evidence" value="ECO:0007669"/>
    <property type="project" value="UniProtKB-EC"/>
</dbReference>
<evidence type="ECO:0000256" key="13">
    <source>
        <dbReference type="ARBA" id="ARBA00022843"/>
    </source>
</evidence>
<dbReference type="InterPro" id="IPR007094">
    <property type="entry name" value="RNA-dir_pol_PSvirus"/>
</dbReference>
<keyword evidence="8" id="KW-0507">mRNA processing</keyword>
<dbReference type="Pfam" id="PF01660">
    <property type="entry name" value="Vmethyltransf"/>
    <property type="match status" value="1"/>
</dbReference>
<dbReference type="Gene3D" id="3.40.50.300">
    <property type="entry name" value="P-loop containing nucleotide triphosphate hydrolases"/>
    <property type="match status" value="2"/>
</dbReference>
<evidence type="ECO:0000256" key="9">
    <source>
        <dbReference type="ARBA" id="ARBA00022679"/>
    </source>
</evidence>
<keyword evidence="13" id="KW-0832">Ubl conjugation</keyword>
<evidence type="ECO:0000256" key="16">
    <source>
        <dbReference type="ARBA" id="ARBA00023042"/>
    </source>
</evidence>
<dbReference type="InterPro" id="IPR001788">
    <property type="entry name" value="RNA-dep_RNA_pol_alsuvir"/>
</dbReference>
<evidence type="ECO:0000256" key="14">
    <source>
        <dbReference type="ARBA" id="ARBA00022884"/>
    </source>
</evidence>
<keyword evidence="12" id="KW-0547">Nucleotide-binding</keyword>
<dbReference type="Gene3D" id="3.40.50.150">
    <property type="entry name" value="Vaccinia Virus protein VP39"/>
    <property type="match status" value="1"/>
</dbReference>
<keyword evidence="14" id="KW-0694">RNA-binding</keyword>
<comment type="subcellular location">
    <subcellularLocation>
        <location evidence="3">Host cytoplasmic vesicle membrane</location>
        <topology evidence="3">Peripheral membrane protein</topology>
    </subcellularLocation>
    <subcellularLocation>
        <location evidence="2">Host nucleus</location>
    </subcellularLocation>
</comment>
<evidence type="ECO:0000256" key="5">
    <source>
        <dbReference type="ARBA" id="ARBA00022552"/>
    </source>
</evidence>
<evidence type="ECO:0000256" key="11">
    <source>
        <dbReference type="ARBA" id="ARBA00022695"/>
    </source>
</evidence>
<keyword evidence="7" id="KW-0489">Methyltransferase</keyword>
<reference evidence="22" key="2">
    <citation type="submission" date="2020-09" db="EMBL/GenBank/DDBJ databases">
        <authorList>
            <person name="Le Lay C."/>
            <person name="Shi M."/>
            <person name="Bucek A."/>
            <person name="Bourguignon T."/>
            <person name="Lo N."/>
            <person name="Holmes E.C."/>
        </authorList>
    </citation>
    <scope>NUCLEOTIDE SEQUENCE</scope>
    <source>
        <strain evidence="22">FG16_12_1</strain>
    </source>
</reference>
<dbReference type="InterPro" id="IPR027351">
    <property type="entry name" value="(+)RNA_virus_helicase_core_dom"/>
</dbReference>
<evidence type="ECO:0000256" key="3">
    <source>
        <dbReference type="ARBA" id="ARBA00004350"/>
    </source>
</evidence>
<dbReference type="SUPFAM" id="SSF53335">
    <property type="entry name" value="S-adenosyl-L-methionine-dependent methyltransferases"/>
    <property type="match status" value="1"/>
</dbReference>
<evidence type="ECO:0000259" key="21">
    <source>
        <dbReference type="PROSITE" id="PS51743"/>
    </source>
</evidence>
<dbReference type="Pfam" id="PF01443">
    <property type="entry name" value="Viral_helicase1"/>
    <property type="match status" value="1"/>
</dbReference>
<keyword evidence="16" id="KW-0506">mRNA capping</keyword>
<evidence type="ECO:0000256" key="4">
    <source>
        <dbReference type="ARBA" id="ARBA00022488"/>
    </source>
</evidence>